<comment type="caution">
    <text evidence="2">The sequence shown here is derived from an EMBL/GenBank/DDBJ whole genome shotgun (WGS) entry which is preliminary data.</text>
</comment>
<feature type="chain" id="PRO_5046712609" evidence="1">
    <location>
        <begin position="20"/>
        <end position="278"/>
    </location>
</feature>
<keyword evidence="3" id="KW-1185">Reference proteome</keyword>
<dbReference type="Pfam" id="PF04338">
    <property type="entry name" value="DUF481"/>
    <property type="match status" value="1"/>
</dbReference>
<keyword evidence="1" id="KW-0732">Signal</keyword>
<accession>A0ABV7FLD1</accession>
<reference evidence="3" key="1">
    <citation type="journal article" date="2019" name="Int. J. Syst. Evol. Microbiol.">
        <title>The Global Catalogue of Microorganisms (GCM) 10K type strain sequencing project: providing services to taxonomists for standard genome sequencing and annotation.</title>
        <authorList>
            <consortium name="The Broad Institute Genomics Platform"/>
            <consortium name="The Broad Institute Genome Sequencing Center for Infectious Disease"/>
            <person name="Wu L."/>
            <person name="Ma J."/>
        </authorList>
    </citation>
    <scope>NUCLEOTIDE SEQUENCE [LARGE SCALE GENOMIC DNA]</scope>
    <source>
        <strain evidence="3">KCTC 52473</strain>
    </source>
</reference>
<sequence length="278" mass="32227">MKTLLVFLSIFTLSLPATAADFAALQKQKKASDFFKNAHKKKRNMMRMLNEKQKKSDMDENELSLQGEFGFLTTSGNTKTSVLKMALDAQHELKSWSNQYAFQALQRSSEVRDEEVENSRIQFSSQFDYKLVNKNNRLFAYAEYDDNEFLRLSDQFTAVFGWRQIAWKKEKSSFGYSLGPGYVTFTRADTEESFYDFIVRGTADYSYQFKNNAKFRHNVSAEMSEDTTKAKSVTSLTAKVFEKLAMKLSFEMILDENVSRNVDRFTTQTSVSLVYQFF</sequence>
<dbReference type="InterPro" id="IPR007433">
    <property type="entry name" value="DUF481"/>
</dbReference>
<protein>
    <submittedName>
        <fullName evidence="2">YdiY family protein</fullName>
    </submittedName>
</protein>
<evidence type="ECO:0000313" key="2">
    <source>
        <dbReference type="EMBL" id="MFC3120930.1"/>
    </source>
</evidence>
<organism evidence="2 3">
    <name type="scientific">Agaribacter flavus</name>
    <dbReference type="NCBI Taxonomy" id="1902781"/>
    <lineage>
        <taxon>Bacteria</taxon>
        <taxon>Pseudomonadati</taxon>
        <taxon>Pseudomonadota</taxon>
        <taxon>Gammaproteobacteria</taxon>
        <taxon>Alteromonadales</taxon>
        <taxon>Alteromonadaceae</taxon>
        <taxon>Agaribacter</taxon>
    </lineage>
</organism>
<name>A0ABV7FLD1_9ALTE</name>
<evidence type="ECO:0000313" key="3">
    <source>
        <dbReference type="Proteomes" id="UP001595478"/>
    </source>
</evidence>
<dbReference type="Proteomes" id="UP001595478">
    <property type="component" value="Unassembled WGS sequence"/>
</dbReference>
<proteinExistence type="predicted"/>
<gene>
    <name evidence="2" type="ORF">ACFOHL_04825</name>
</gene>
<feature type="signal peptide" evidence="1">
    <location>
        <begin position="1"/>
        <end position="19"/>
    </location>
</feature>
<dbReference type="RefSeq" id="WP_376919070.1">
    <property type="nucleotide sequence ID" value="NZ_JBHRSW010000006.1"/>
</dbReference>
<evidence type="ECO:0000256" key="1">
    <source>
        <dbReference type="SAM" id="SignalP"/>
    </source>
</evidence>
<dbReference type="EMBL" id="JBHRSW010000006">
    <property type="protein sequence ID" value="MFC3120930.1"/>
    <property type="molecule type" value="Genomic_DNA"/>
</dbReference>